<keyword evidence="7 15" id="KW-0067">ATP-binding</keyword>
<accession>A0A9D0ZQC8</accession>
<evidence type="ECO:0000256" key="13">
    <source>
        <dbReference type="ARBA" id="ARBA00034900"/>
    </source>
</evidence>
<dbReference type="EC" id="5.6.2.4" evidence="12"/>
<evidence type="ECO:0000256" key="4">
    <source>
        <dbReference type="ARBA" id="ARBA00022763"/>
    </source>
</evidence>
<dbReference type="Gene3D" id="3.40.50.300">
    <property type="entry name" value="P-loop containing nucleotide triphosphate hydrolases"/>
    <property type="match status" value="2"/>
</dbReference>
<dbReference type="FunFam" id="1.10.486.10:FF:000003">
    <property type="entry name" value="ATP-dependent DNA helicase"/>
    <property type="match status" value="1"/>
</dbReference>
<evidence type="ECO:0000259" key="16">
    <source>
        <dbReference type="PROSITE" id="PS51198"/>
    </source>
</evidence>
<evidence type="ECO:0000313" key="18">
    <source>
        <dbReference type="EMBL" id="HIQ90548.1"/>
    </source>
</evidence>
<dbReference type="InterPro" id="IPR014016">
    <property type="entry name" value="UvrD-like_ATP-bd"/>
</dbReference>
<dbReference type="GO" id="GO:0043138">
    <property type="term" value="F:3'-5' DNA helicase activity"/>
    <property type="evidence" value="ECO:0007669"/>
    <property type="project" value="UniProtKB-EC"/>
</dbReference>
<evidence type="ECO:0000256" key="5">
    <source>
        <dbReference type="ARBA" id="ARBA00022801"/>
    </source>
</evidence>
<dbReference type="CDD" id="cd18807">
    <property type="entry name" value="SF1_C_UvrD"/>
    <property type="match status" value="1"/>
</dbReference>
<dbReference type="GO" id="GO:0033202">
    <property type="term" value="C:DNA helicase complex"/>
    <property type="evidence" value="ECO:0007669"/>
    <property type="project" value="TreeGrafter"/>
</dbReference>
<evidence type="ECO:0000256" key="6">
    <source>
        <dbReference type="ARBA" id="ARBA00022806"/>
    </source>
</evidence>
<dbReference type="PROSITE" id="PS51198">
    <property type="entry name" value="UVRD_HELICASE_ATP_BIND"/>
    <property type="match status" value="1"/>
</dbReference>
<sequence length="693" mass="79768">MDLSKLNDKQREAVMETDGPILVLAGAGSGKTRVLTTKVAYLVLEKDVLPENILAITFTNKAAKEMKERVHKMLGSDSYRIQISTFHSFGLLLVKENYDKLGFDKNFTILDSDDVLTIIKRILKDMNLDPKVYNPRAIRNKISSAKNELMDSNYYSRFANSEYEEIVLEVFRKYEKKIAKNNSLDFDDLLLLPIKLFKENPDILKKYQERFKYILVDEYQDTNEAQYKMIKMLSAKYKNICVVGDIDQSIYGFRGANFRNILNFEKDYPDAKIVPLEENYRSTGNILNVANDIIKNNKQRKEKNLWTQNEDGPKIRYHRAYDEKDEANFVKNEIQKLIDSGEPKSSIAVLYRTNAQSRNMEEALLKDSIPYKVVGSFYFYNRKEIKDLICYLKLLYNPHDDVSLLRIINVPKRQIGPKTIENLSVKAVSNGTSLYEAIDSGKELQFKNLIEDIKKESENLSLTELVDLILDKSGMRQELEATKTIEAEVRLENLEEFKSITKNFEENNGIIALDEFLDEISLVADISEHNENSDVVTLMTIHSAKGLEFDHVFIIGLEEGLFPHNNSLYDDDELEEERRLCYVAVTRAKKTLTLVNAKRRMIYGNTSVNAPSRFISEIEDKYLEKDPDKEVEVFNKENMFDDSATYNVGDKVVHSVYGEGIVVGIGNILTIAFSHPYGIKKIMKGHKSIRKVE</sequence>
<dbReference type="PANTHER" id="PTHR11070">
    <property type="entry name" value="UVRD / RECB / PCRA DNA HELICASE FAMILY MEMBER"/>
    <property type="match status" value="1"/>
</dbReference>
<evidence type="ECO:0000259" key="17">
    <source>
        <dbReference type="PROSITE" id="PS51217"/>
    </source>
</evidence>
<dbReference type="Pfam" id="PF00580">
    <property type="entry name" value="UvrD-helicase"/>
    <property type="match status" value="1"/>
</dbReference>
<dbReference type="Proteomes" id="UP000886786">
    <property type="component" value="Unassembled WGS sequence"/>
</dbReference>
<keyword evidence="6 15" id="KW-0347">Helicase</keyword>
<dbReference type="PANTHER" id="PTHR11070:SF2">
    <property type="entry name" value="ATP-DEPENDENT DNA HELICASE SRS2"/>
    <property type="match status" value="1"/>
</dbReference>
<dbReference type="GO" id="GO:0009314">
    <property type="term" value="P:response to radiation"/>
    <property type="evidence" value="ECO:0007669"/>
    <property type="project" value="UniProtKB-ARBA"/>
</dbReference>
<dbReference type="SUPFAM" id="SSF52540">
    <property type="entry name" value="P-loop containing nucleoside triphosphate hydrolases"/>
    <property type="match status" value="1"/>
</dbReference>
<comment type="catalytic activity">
    <reaction evidence="11">
        <text>Couples ATP hydrolysis with the unwinding of duplex DNA by translocating in the 3'-5' direction.</text>
        <dbReference type="EC" id="5.6.2.4"/>
    </reaction>
</comment>
<dbReference type="CDD" id="cd17932">
    <property type="entry name" value="DEXQc_UvrD"/>
    <property type="match status" value="1"/>
</dbReference>
<keyword evidence="9" id="KW-0234">DNA repair</keyword>
<reference evidence="18" key="2">
    <citation type="journal article" date="2021" name="PeerJ">
        <title>Extensive microbial diversity within the chicken gut microbiome revealed by metagenomics and culture.</title>
        <authorList>
            <person name="Gilroy R."/>
            <person name="Ravi A."/>
            <person name="Getino M."/>
            <person name="Pursley I."/>
            <person name="Horton D.L."/>
            <person name="Alikhan N.F."/>
            <person name="Baker D."/>
            <person name="Gharbi K."/>
            <person name="Hall N."/>
            <person name="Watson M."/>
            <person name="Adriaenssens E.M."/>
            <person name="Foster-Nyarko E."/>
            <person name="Jarju S."/>
            <person name="Secka A."/>
            <person name="Antonio M."/>
            <person name="Oren A."/>
            <person name="Chaudhuri R.R."/>
            <person name="La Ragione R."/>
            <person name="Hildebrand F."/>
            <person name="Pallen M.J."/>
        </authorList>
    </citation>
    <scope>NUCLEOTIDE SEQUENCE</scope>
    <source>
        <strain evidence="18">CHK147-3167</strain>
    </source>
</reference>
<evidence type="ECO:0000256" key="12">
    <source>
        <dbReference type="ARBA" id="ARBA00034808"/>
    </source>
</evidence>
<evidence type="ECO:0000256" key="10">
    <source>
        <dbReference type="ARBA" id="ARBA00023235"/>
    </source>
</evidence>
<evidence type="ECO:0000256" key="8">
    <source>
        <dbReference type="ARBA" id="ARBA00023125"/>
    </source>
</evidence>
<evidence type="ECO:0000256" key="15">
    <source>
        <dbReference type="PROSITE-ProRule" id="PRU00560"/>
    </source>
</evidence>
<keyword evidence="5 15" id="KW-0378">Hydrolase</keyword>
<dbReference type="FunFam" id="1.10.10.160:FF:000001">
    <property type="entry name" value="ATP-dependent DNA helicase"/>
    <property type="match status" value="1"/>
</dbReference>
<evidence type="ECO:0000256" key="14">
    <source>
        <dbReference type="ARBA" id="ARBA00048988"/>
    </source>
</evidence>
<evidence type="ECO:0000256" key="9">
    <source>
        <dbReference type="ARBA" id="ARBA00023204"/>
    </source>
</evidence>
<comment type="catalytic activity">
    <reaction evidence="14">
        <text>ATP + H2O = ADP + phosphate + H(+)</text>
        <dbReference type="Rhea" id="RHEA:13065"/>
        <dbReference type="ChEBI" id="CHEBI:15377"/>
        <dbReference type="ChEBI" id="CHEBI:15378"/>
        <dbReference type="ChEBI" id="CHEBI:30616"/>
        <dbReference type="ChEBI" id="CHEBI:43474"/>
        <dbReference type="ChEBI" id="CHEBI:456216"/>
        <dbReference type="EC" id="5.6.2.4"/>
    </reaction>
</comment>
<evidence type="ECO:0000256" key="7">
    <source>
        <dbReference type="ARBA" id="ARBA00022840"/>
    </source>
</evidence>
<dbReference type="GO" id="GO:0003677">
    <property type="term" value="F:DNA binding"/>
    <property type="evidence" value="ECO:0007669"/>
    <property type="project" value="UniProtKB-KW"/>
</dbReference>
<dbReference type="GO" id="GO:0005524">
    <property type="term" value="F:ATP binding"/>
    <property type="evidence" value="ECO:0007669"/>
    <property type="project" value="UniProtKB-UniRule"/>
</dbReference>
<keyword evidence="3 15" id="KW-0547">Nucleotide-binding</keyword>
<name>A0A9D0ZQC8_9FIRM</name>
<evidence type="ECO:0000256" key="11">
    <source>
        <dbReference type="ARBA" id="ARBA00034617"/>
    </source>
</evidence>
<comment type="caution">
    <text evidence="18">The sequence shown here is derived from an EMBL/GenBank/DDBJ whole genome shotgun (WGS) entry which is preliminary data.</text>
</comment>
<dbReference type="GO" id="GO:0016787">
    <property type="term" value="F:hydrolase activity"/>
    <property type="evidence" value="ECO:0007669"/>
    <property type="project" value="UniProtKB-UniRule"/>
</dbReference>
<evidence type="ECO:0000256" key="1">
    <source>
        <dbReference type="ARBA" id="ARBA00009922"/>
    </source>
</evidence>
<feature type="domain" description="UvrD-like helicase ATP-binding" evidence="16">
    <location>
        <begin position="4"/>
        <end position="283"/>
    </location>
</feature>
<dbReference type="InterPro" id="IPR000212">
    <property type="entry name" value="DNA_helicase_UvrD/REP"/>
</dbReference>
<keyword evidence="4" id="KW-0227">DNA damage</keyword>
<reference evidence="18" key="1">
    <citation type="submission" date="2020-10" db="EMBL/GenBank/DDBJ databases">
        <authorList>
            <person name="Gilroy R."/>
        </authorList>
    </citation>
    <scope>NUCLEOTIDE SEQUENCE</scope>
    <source>
        <strain evidence="18">CHK147-3167</strain>
    </source>
</reference>
<dbReference type="AlphaFoldDB" id="A0A9D0ZQC8"/>
<evidence type="ECO:0000256" key="3">
    <source>
        <dbReference type="ARBA" id="ARBA00022741"/>
    </source>
</evidence>
<comment type="similarity">
    <text evidence="1">Belongs to the helicase family. UvrD subfamily.</text>
</comment>
<dbReference type="FunFam" id="3.40.50.300:FF:001201">
    <property type="entry name" value="ATP-dependent DNA helicase UvrD2"/>
    <property type="match status" value="1"/>
</dbReference>
<dbReference type="InterPro" id="IPR027417">
    <property type="entry name" value="P-loop_NTPase"/>
</dbReference>
<feature type="binding site" evidence="15">
    <location>
        <begin position="25"/>
        <end position="32"/>
    </location>
    <ligand>
        <name>ATP</name>
        <dbReference type="ChEBI" id="CHEBI:30616"/>
    </ligand>
</feature>
<protein>
    <recommendedName>
        <fullName evidence="2">ATP-dependent DNA helicase PcrA</fullName>
        <ecNumber evidence="12">5.6.2.4</ecNumber>
    </recommendedName>
    <alternativeName>
        <fullName evidence="13">DNA 3'-5' helicase PcrA</fullName>
    </alternativeName>
</protein>
<dbReference type="Gene3D" id="1.10.486.10">
    <property type="entry name" value="PCRA, domain 4"/>
    <property type="match status" value="1"/>
</dbReference>
<dbReference type="EMBL" id="DVFV01000054">
    <property type="protein sequence ID" value="HIQ90548.1"/>
    <property type="molecule type" value="Genomic_DNA"/>
</dbReference>
<organism evidence="18 19">
    <name type="scientific">Candidatus Coprosoma intestinipullorum</name>
    <dbReference type="NCBI Taxonomy" id="2840752"/>
    <lineage>
        <taxon>Bacteria</taxon>
        <taxon>Bacillati</taxon>
        <taxon>Bacillota</taxon>
        <taxon>Bacillota incertae sedis</taxon>
        <taxon>Candidatus Coprosoma</taxon>
    </lineage>
</organism>
<dbReference type="GO" id="GO:0000725">
    <property type="term" value="P:recombinational repair"/>
    <property type="evidence" value="ECO:0007669"/>
    <property type="project" value="TreeGrafter"/>
</dbReference>
<keyword evidence="8" id="KW-0238">DNA-binding</keyword>
<dbReference type="Pfam" id="PF13361">
    <property type="entry name" value="UvrD_C"/>
    <property type="match status" value="1"/>
</dbReference>
<keyword evidence="10" id="KW-0413">Isomerase</keyword>
<dbReference type="PROSITE" id="PS51217">
    <property type="entry name" value="UVRD_HELICASE_CTER"/>
    <property type="match status" value="1"/>
</dbReference>
<feature type="domain" description="UvrD-like helicase C-terminal" evidence="17">
    <location>
        <begin position="284"/>
        <end position="546"/>
    </location>
</feature>
<evidence type="ECO:0000256" key="2">
    <source>
        <dbReference type="ARBA" id="ARBA00014807"/>
    </source>
</evidence>
<proteinExistence type="inferred from homology"/>
<evidence type="ECO:0000313" key="19">
    <source>
        <dbReference type="Proteomes" id="UP000886786"/>
    </source>
</evidence>
<dbReference type="InterPro" id="IPR013986">
    <property type="entry name" value="DExx_box_DNA_helicase_dom_sf"/>
</dbReference>
<dbReference type="GO" id="GO:0005829">
    <property type="term" value="C:cytosol"/>
    <property type="evidence" value="ECO:0007669"/>
    <property type="project" value="TreeGrafter"/>
</dbReference>
<dbReference type="InterPro" id="IPR014017">
    <property type="entry name" value="DNA_helicase_UvrD-like_C"/>
</dbReference>
<gene>
    <name evidence="18" type="ORF">IAB27_02825</name>
</gene>
<dbReference type="Gene3D" id="1.10.10.160">
    <property type="match status" value="1"/>
</dbReference>